<reference evidence="9 10" key="1">
    <citation type="submission" date="2023-05" db="EMBL/GenBank/DDBJ databases">
        <title>Glutamicibacter sp. B1, complete genome.</title>
        <authorList>
            <person name="Long Y.H."/>
            <person name="Fang T."/>
            <person name="Li X.Y."/>
        </authorList>
    </citation>
    <scope>NUCLEOTIDE SEQUENCE [LARGE SCALE GENOMIC DNA]</scope>
    <source>
        <strain evidence="9 10">B1</strain>
    </source>
</reference>
<evidence type="ECO:0000259" key="8">
    <source>
        <dbReference type="Pfam" id="PF00534"/>
    </source>
</evidence>
<dbReference type="GO" id="GO:0016757">
    <property type="term" value="F:glycosyltransferase activity"/>
    <property type="evidence" value="ECO:0007669"/>
    <property type="project" value="InterPro"/>
</dbReference>
<dbReference type="EMBL" id="CP125942">
    <property type="protein sequence ID" value="XAO47297.1"/>
    <property type="molecule type" value="Genomic_DNA"/>
</dbReference>
<dbReference type="GO" id="GO:0005886">
    <property type="term" value="C:plasma membrane"/>
    <property type="evidence" value="ECO:0007669"/>
    <property type="project" value="UniProtKB-SubCell"/>
</dbReference>
<dbReference type="PANTHER" id="PTHR37316">
    <property type="entry name" value="TEICHOIC ACID GLYCEROL-PHOSPHATE PRIMASE"/>
    <property type="match status" value="1"/>
</dbReference>
<comment type="similarity">
    <text evidence="2">Belongs to the CDP-glycerol glycerophosphotransferase family.</text>
</comment>
<dbReference type="SMART" id="SM00028">
    <property type="entry name" value="TPR"/>
    <property type="match status" value="7"/>
</dbReference>
<dbReference type="InterPro" id="IPR007554">
    <property type="entry name" value="Glycerophosphate_synth"/>
</dbReference>
<protein>
    <submittedName>
        <fullName evidence="9">CDP-glycerol glycerophosphotransferase family protein</fullName>
    </submittedName>
</protein>
<feature type="domain" description="Glycosyl transferase family 1" evidence="8">
    <location>
        <begin position="1104"/>
        <end position="1253"/>
    </location>
</feature>
<organism evidence="9 10">
    <name type="scientific">Glutamicibacter ectropisis</name>
    <dbReference type="NCBI Taxonomy" id="3046593"/>
    <lineage>
        <taxon>Bacteria</taxon>
        <taxon>Bacillati</taxon>
        <taxon>Actinomycetota</taxon>
        <taxon>Actinomycetes</taxon>
        <taxon>Micrococcales</taxon>
        <taxon>Micrococcaceae</taxon>
        <taxon>Glutamicibacter</taxon>
    </lineage>
</organism>
<evidence type="ECO:0000313" key="9">
    <source>
        <dbReference type="EMBL" id="XAO47297.1"/>
    </source>
</evidence>
<dbReference type="SUPFAM" id="SSF53756">
    <property type="entry name" value="UDP-Glycosyltransferase/glycogen phosphorylase"/>
    <property type="match status" value="2"/>
</dbReference>
<dbReference type="Pfam" id="PF14559">
    <property type="entry name" value="TPR_19"/>
    <property type="match status" value="1"/>
</dbReference>
<keyword evidence="5" id="KW-0777">Teichoic acid biosynthesis</keyword>
<dbReference type="Gene3D" id="3.40.50.11820">
    <property type="match status" value="1"/>
</dbReference>
<dbReference type="AlphaFoldDB" id="A0AAU6WHC8"/>
<dbReference type="KEGG" id="gey:QMQ05_07200"/>
<dbReference type="Pfam" id="PF04464">
    <property type="entry name" value="Glyphos_transf"/>
    <property type="match status" value="1"/>
</dbReference>
<dbReference type="Gene3D" id="3.40.50.2000">
    <property type="entry name" value="Glycogen Phosphorylase B"/>
    <property type="match status" value="2"/>
</dbReference>
<dbReference type="RefSeq" id="WP_345474212.1">
    <property type="nucleotide sequence ID" value="NZ_CP125942.1"/>
</dbReference>
<evidence type="ECO:0000256" key="6">
    <source>
        <dbReference type="ARBA" id="ARBA00023136"/>
    </source>
</evidence>
<keyword evidence="3" id="KW-1003">Cell membrane</keyword>
<dbReference type="Gene3D" id="3.40.50.12580">
    <property type="match status" value="1"/>
</dbReference>
<evidence type="ECO:0000256" key="2">
    <source>
        <dbReference type="ARBA" id="ARBA00010488"/>
    </source>
</evidence>
<evidence type="ECO:0000256" key="3">
    <source>
        <dbReference type="ARBA" id="ARBA00022475"/>
    </source>
</evidence>
<keyword evidence="10" id="KW-1185">Reference proteome</keyword>
<dbReference type="GO" id="GO:0019350">
    <property type="term" value="P:teichoic acid biosynthetic process"/>
    <property type="evidence" value="ECO:0007669"/>
    <property type="project" value="UniProtKB-KW"/>
</dbReference>
<dbReference type="Proteomes" id="UP001486888">
    <property type="component" value="Chromosome"/>
</dbReference>
<dbReference type="InterPro" id="IPR051612">
    <property type="entry name" value="Teichoic_Acid_Biosynth"/>
</dbReference>
<accession>A0AAU6WHC8</accession>
<evidence type="ECO:0000256" key="1">
    <source>
        <dbReference type="ARBA" id="ARBA00004202"/>
    </source>
</evidence>
<evidence type="ECO:0000313" key="10">
    <source>
        <dbReference type="Proteomes" id="UP001486888"/>
    </source>
</evidence>
<dbReference type="Pfam" id="PF13432">
    <property type="entry name" value="TPR_16"/>
    <property type="match status" value="2"/>
</dbReference>
<dbReference type="InterPro" id="IPR001296">
    <property type="entry name" value="Glyco_trans_1"/>
</dbReference>
<dbReference type="InterPro" id="IPR043148">
    <property type="entry name" value="TagF_C"/>
</dbReference>
<dbReference type="SUPFAM" id="SSF48452">
    <property type="entry name" value="TPR-like"/>
    <property type="match status" value="2"/>
</dbReference>
<evidence type="ECO:0000256" key="5">
    <source>
        <dbReference type="ARBA" id="ARBA00022944"/>
    </source>
</evidence>
<dbReference type="InterPro" id="IPR011990">
    <property type="entry name" value="TPR-like_helical_dom_sf"/>
</dbReference>
<comment type="subcellular location">
    <subcellularLocation>
        <location evidence="1">Cell membrane</location>
        <topology evidence="1">Peripheral membrane protein</topology>
    </subcellularLocation>
</comment>
<dbReference type="InterPro" id="IPR019734">
    <property type="entry name" value="TPR_rpt"/>
</dbReference>
<keyword evidence="7" id="KW-0175">Coiled coil</keyword>
<evidence type="ECO:0000256" key="4">
    <source>
        <dbReference type="ARBA" id="ARBA00022679"/>
    </source>
</evidence>
<gene>
    <name evidence="9" type="ORF">QMQ05_07200</name>
</gene>
<name>A0AAU6WHC8_9MICC</name>
<dbReference type="Gene3D" id="1.25.40.10">
    <property type="entry name" value="Tetratricopeptide repeat domain"/>
    <property type="match status" value="4"/>
</dbReference>
<dbReference type="GO" id="GO:0047355">
    <property type="term" value="F:CDP-glycerol glycerophosphotransferase activity"/>
    <property type="evidence" value="ECO:0007669"/>
    <property type="project" value="InterPro"/>
</dbReference>
<keyword evidence="6" id="KW-0472">Membrane</keyword>
<dbReference type="PANTHER" id="PTHR37316:SF3">
    <property type="entry name" value="TEICHOIC ACID GLYCEROL-PHOSPHATE TRANSFERASE"/>
    <property type="match status" value="1"/>
</dbReference>
<keyword evidence="4" id="KW-0808">Transferase</keyword>
<feature type="coiled-coil region" evidence="7">
    <location>
        <begin position="258"/>
        <end position="285"/>
    </location>
</feature>
<dbReference type="Pfam" id="PF00534">
    <property type="entry name" value="Glycos_transf_1"/>
    <property type="match status" value="1"/>
</dbReference>
<sequence length="1271" mass="142623">MDDFRTRVALGIGRRIERLGRYRVAALYYERTLATGLSQSAEIQFRYGFSLYKCKQYAKAMSQIEAAVARQPHRFGWIQTLALTMQRLKKYDRALELFAASSQGDPTKIAWRIRWAKCARLARKADAASAVLDKLVADFPDNPEASAAIANFLLDSSQRWRELDIRLQYENQHTQDPKWSYLTAEAAAYMSRFELAEQHYRKALEFDDQQVKYWYGLGRSLEEQGKHEEAESAYSNAVLRSADTSVQKIGIGKLHEREDDWNRALDAYEAQLADVEEDVDLYLLNYRAGEAASRLFEFRQAAEYYQHAEELAESIEDRVLAGYAQGRVLSRAGDFKAASKCFARFVDVLSDQKRVDAAVALFRYAYSLHQTGQYAQASERYLQAASEWGYLGASFRGSKAAGPRANEHRQRAAICAARGDWAGAASAYAEAIWHASSTERQWQARAGQAYAKLGNFEQACHYFEGMLLFTEISVAGLGNALKGVGRRRGALAIHARDVEELDENLVLFESSHGKNVHCHPFAIYQAMRQDPRFAHFRYAWVYNESSEIPAQLANDADVAIIKQHSDKYIKLLGTAKYLVNNATFPTYFARRDGQKVLNTWHGTPLKFMGKLVKDGVAEHRNVQRNFLQTTHMMVPNTHTLKTLSTDHDLDGLFPAKVALSGSPRIDQMVNMSQERRDEILNELGIDPLNHQKIVLFAPTWRGQLKARSYDVNGLVEDLAAMAQGEHHMLFRAHRFAEQLIGDAELDATVVPSSIDTNELLAVVDVLITDYSSIFYDFLPAKKPVIFYTPDFEAYEAERGLYFERSTWPGEVLNSIDDVSAELKAALSAAEGQLHSNFAKNLEDFAPMEDGKATERVIEFFFFDDDSHVLAPLEDERKKLLFYQGPFKPNGIATAFTNLIGSLDPSKYHVSVAVDMGAVASNADSLEILNSLPEHVKILPRAGATIMSAEERWVSDGYHAHRGFDSPGAEQVHLGTMAREMQRSFGDARFDAAINFEGYSRFWASLFASAHTNAERTYIYLHNDMVGEWKLRFGTMPGLFATYRHYDQLVSVTQSVGEKNVKELSSQFGLEEEKFTVSENLLDLEKPLLWSTLEEPVHTFEGDGLTVFANMARLSPEKGQMKLLEAFAQVHEQHPQTRLLMIGDGPLRTDLETEVDARGLTGKVVITGLLSNPFPTLKTADCFVFSSDYEGQGLAMVEAMMLGLPAISTDVVGSHSVLVDGYGLLVENSAAGLVDGMSQYLNGYQAEKKFDAQEYQDGALAQFEQLVDGVKV</sequence>
<dbReference type="CDD" id="cd03811">
    <property type="entry name" value="GT4_GT28_WabH-like"/>
    <property type="match status" value="1"/>
</dbReference>
<dbReference type="InterPro" id="IPR043149">
    <property type="entry name" value="TagF_N"/>
</dbReference>
<proteinExistence type="inferred from homology"/>
<evidence type="ECO:0000256" key="7">
    <source>
        <dbReference type="SAM" id="Coils"/>
    </source>
</evidence>